<comment type="caution">
    <text evidence="1">The sequence shown here is derived from an EMBL/GenBank/DDBJ whole genome shotgun (WGS) entry which is preliminary data.</text>
</comment>
<evidence type="ECO:0000313" key="2">
    <source>
        <dbReference type="Proteomes" id="UP000256269"/>
    </source>
</evidence>
<evidence type="ECO:0000313" key="1">
    <source>
        <dbReference type="EMBL" id="REH41057.1"/>
    </source>
</evidence>
<accession>A0A3E0HAI8</accession>
<protein>
    <submittedName>
        <fullName evidence="1">Uncharacterized protein</fullName>
    </submittedName>
</protein>
<reference evidence="1 2" key="1">
    <citation type="submission" date="2018-08" db="EMBL/GenBank/DDBJ databases">
        <title>Genomic Encyclopedia of Archaeal and Bacterial Type Strains, Phase II (KMG-II): from individual species to whole genera.</title>
        <authorList>
            <person name="Goeker M."/>
        </authorList>
    </citation>
    <scope>NUCLEOTIDE SEQUENCE [LARGE SCALE GENOMIC DNA]</scope>
    <source>
        <strain evidence="1 2">DSM 45791</strain>
    </source>
</reference>
<dbReference type="EMBL" id="QUNO01000012">
    <property type="protein sequence ID" value="REH41057.1"/>
    <property type="molecule type" value="Genomic_DNA"/>
</dbReference>
<dbReference type="RefSeq" id="WP_246015841.1">
    <property type="nucleotide sequence ID" value="NZ_CP144375.1"/>
</dbReference>
<gene>
    <name evidence="1" type="ORF">BCF44_112139</name>
</gene>
<sequence length="115" mass="11208">MTSAPILPATVAATHLEACAAELAGAATIGGLDDVLAIVPVLARAQRQLAVALGNLAGHTDGGRPTGARDVGDSAALAALGEVLRAASDAADATADALGESLPLLENLTDGDTRS</sequence>
<dbReference type="AlphaFoldDB" id="A0A3E0HAI8"/>
<name>A0A3E0HAI8_9PSEU</name>
<dbReference type="Proteomes" id="UP000256269">
    <property type="component" value="Unassembled WGS sequence"/>
</dbReference>
<proteinExistence type="predicted"/>
<keyword evidence="2" id="KW-1185">Reference proteome</keyword>
<organism evidence="1 2">
    <name type="scientific">Kutzneria buriramensis</name>
    <dbReference type="NCBI Taxonomy" id="1045776"/>
    <lineage>
        <taxon>Bacteria</taxon>
        <taxon>Bacillati</taxon>
        <taxon>Actinomycetota</taxon>
        <taxon>Actinomycetes</taxon>
        <taxon>Pseudonocardiales</taxon>
        <taxon>Pseudonocardiaceae</taxon>
        <taxon>Kutzneria</taxon>
    </lineage>
</organism>